<dbReference type="InterPro" id="IPR011322">
    <property type="entry name" value="N-reg_PII-like_a/b"/>
</dbReference>
<feature type="domain" description="Histidine biosynthesis HisG C-terminal" evidence="20">
    <location>
        <begin position="208"/>
        <end position="280"/>
    </location>
</feature>
<dbReference type="GO" id="GO:0003879">
    <property type="term" value="F:ATP phosphoribosyltransferase activity"/>
    <property type="evidence" value="ECO:0007669"/>
    <property type="project" value="UniProtKB-UniRule"/>
</dbReference>
<comment type="similarity">
    <text evidence="5 18">Belongs to the ATP phosphoribosyltransferase family. Long subfamily.</text>
</comment>
<dbReference type="PROSITE" id="PS01316">
    <property type="entry name" value="ATP_P_PHORIBOSYLTR"/>
    <property type="match status" value="1"/>
</dbReference>
<feature type="domain" description="ATP phosphoribosyltransferase catalytic" evidence="19">
    <location>
        <begin position="49"/>
        <end position="203"/>
    </location>
</feature>
<dbReference type="InterPro" id="IPR013115">
    <property type="entry name" value="HisG_C"/>
</dbReference>
<organism evidence="21 22">
    <name type="scientific">Phocaeicola coprocola DSM 17136</name>
    <dbReference type="NCBI Taxonomy" id="470145"/>
    <lineage>
        <taxon>Bacteria</taxon>
        <taxon>Pseudomonadati</taxon>
        <taxon>Bacteroidota</taxon>
        <taxon>Bacteroidia</taxon>
        <taxon>Bacteroidales</taxon>
        <taxon>Bacteroidaceae</taxon>
        <taxon>Phocaeicola</taxon>
    </lineage>
</organism>
<evidence type="ECO:0000313" key="22">
    <source>
        <dbReference type="Proteomes" id="UP000003146"/>
    </source>
</evidence>
<dbReference type="PANTHER" id="PTHR21403:SF8">
    <property type="entry name" value="ATP PHOSPHORIBOSYLTRANSFERASE"/>
    <property type="match status" value="1"/>
</dbReference>
<accession>B3JHX2</accession>
<evidence type="ECO:0000256" key="7">
    <source>
        <dbReference type="ARBA" id="ARBA00020998"/>
    </source>
</evidence>
<evidence type="ECO:0000256" key="14">
    <source>
        <dbReference type="ARBA" id="ARBA00022840"/>
    </source>
</evidence>
<keyword evidence="8 18" id="KW-0963">Cytoplasm</keyword>
<keyword evidence="9 18" id="KW-0028">Amino-acid biosynthesis</keyword>
<evidence type="ECO:0000256" key="1">
    <source>
        <dbReference type="ARBA" id="ARBA00000915"/>
    </source>
</evidence>
<evidence type="ECO:0000256" key="3">
    <source>
        <dbReference type="ARBA" id="ARBA00004496"/>
    </source>
</evidence>
<comment type="activity regulation">
    <text evidence="18">Feedback inhibited by histidine.</text>
</comment>
<evidence type="ECO:0000259" key="19">
    <source>
        <dbReference type="Pfam" id="PF01634"/>
    </source>
</evidence>
<keyword evidence="14 18" id="KW-0067">ATP-binding</keyword>
<dbReference type="OrthoDB" id="9801867at2"/>
<dbReference type="NCBIfam" id="TIGR00070">
    <property type="entry name" value="hisG"/>
    <property type="match status" value="1"/>
</dbReference>
<dbReference type="EC" id="2.4.2.17" evidence="6 18"/>
<evidence type="ECO:0000256" key="9">
    <source>
        <dbReference type="ARBA" id="ARBA00022605"/>
    </source>
</evidence>
<keyword evidence="10 18" id="KW-0328">Glycosyltransferase</keyword>
<dbReference type="STRING" id="470145.BACCOP_01484"/>
<dbReference type="Pfam" id="PF08029">
    <property type="entry name" value="HisG_C"/>
    <property type="match status" value="1"/>
</dbReference>
<keyword evidence="15 18" id="KW-0460">Magnesium</keyword>
<dbReference type="SUPFAM" id="SSF54913">
    <property type="entry name" value="GlnB-like"/>
    <property type="match status" value="1"/>
</dbReference>
<keyword evidence="13 18" id="KW-0547">Nucleotide-binding</keyword>
<dbReference type="Gene3D" id="3.40.190.10">
    <property type="entry name" value="Periplasmic binding protein-like II"/>
    <property type="match status" value="2"/>
</dbReference>
<evidence type="ECO:0000259" key="20">
    <source>
        <dbReference type="Pfam" id="PF08029"/>
    </source>
</evidence>
<evidence type="ECO:0000256" key="6">
    <source>
        <dbReference type="ARBA" id="ARBA00011946"/>
    </source>
</evidence>
<comment type="subcellular location">
    <subcellularLocation>
        <location evidence="3 18">Cytoplasm</location>
    </subcellularLocation>
</comment>
<dbReference type="NCBIfam" id="TIGR03455">
    <property type="entry name" value="HisG_C-term"/>
    <property type="match status" value="1"/>
</dbReference>
<reference evidence="21 22" key="1">
    <citation type="submission" date="2008-04" db="EMBL/GenBank/DDBJ databases">
        <title>Draft genome sequence of Bacteroides coprocola (DSM 17136).</title>
        <authorList>
            <person name="Sudarsanam P."/>
            <person name="Ley R."/>
            <person name="Guruge J."/>
            <person name="Turnbaugh P.J."/>
            <person name="Mahowald M."/>
            <person name="Liep D."/>
            <person name="Gordon J."/>
        </authorList>
    </citation>
    <scope>NUCLEOTIDE SEQUENCE [LARGE SCALE GENOMIC DNA]</scope>
    <source>
        <strain evidence="21 22">DSM 17136</strain>
    </source>
</reference>
<dbReference type="UniPathway" id="UPA00031">
    <property type="reaction ID" value="UER00006"/>
</dbReference>
<keyword evidence="11 18" id="KW-0808">Transferase</keyword>
<evidence type="ECO:0000256" key="5">
    <source>
        <dbReference type="ARBA" id="ARBA00007955"/>
    </source>
</evidence>
<keyword evidence="12 18" id="KW-0479">Metal-binding</keyword>
<evidence type="ECO:0000256" key="13">
    <source>
        <dbReference type="ARBA" id="ARBA00022741"/>
    </source>
</evidence>
<evidence type="ECO:0000256" key="4">
    <source>
        <dbReference type="ARBA" id="ARBA00004667"/>
    </source>
</evidence>
<dbReference type="HOGENOM" id="CLU_038115_1_0_10"/>
<dbReference type="EMBL" id="ABIY02000077">
    <property type="protein sequence ID" value="EDV01396.1"/>
    <property type="molecule type" value="Genomic_DNA"/>
</dbReference>
<evidence type="ECO:0000256" key="11">
    <source>
        <dbReference type="ARBA" id="ARBA00022679"/>
    </source>
</evidence>
<evidence type="ECO:0000256" key="16">
    <source>
        <dbReference type="ARBA" id="ARBA00023102"/>
    </source>
</evidence>
<comment type="catalytic activity">
    <reaction evidence="1 18">
        <text>1-(5-phospho-beta-D-ribosyl)-ATP + diphosphate = 5-phospho-alpha-D-ribose 1-diphosphate + ATP</text>
        <dbReference type="Rhea" id="RHEA:18473"/>
        <dbReference type="ChEBI" id="CHEBI:30616"/>
        <dbReference type="ChEBI" id="CHEBI:33019"/>
        <dbReference type="ChEBI" id="CHEBI:58017"/>
        <dbReference type="ChEBI" id="CHEBI:73183"/>
        <dbReference type="EC" id="2.4.2.17"/>
    </reaction>
</comment>
<comment type="function">
    <text evidence="17 18">Catalyzes the condensation of ATP and 5-phosphoribose 1-diphosphate to form N'-(5'-phosphoribosyl)-ATP (PR-ATP). Has a crucial role in the pathway because the rate of histidine biosynthesis seems to be controlled primarily by regulation of HisG enzymatic activity.</text>
</comment>
<gene>
    <name evidence="18 21" type="primary">hisG</name>
    <name evidence="21" type="ORF">BACCOP_01484</name>
</gene>
<evidence type="ECO:0000256" key="2">
    <source>
        <dbReference type="ARBA" id="ARBA00001946"/>
    </source>
</evidence>
<evidence type="ECO:0000256" key="8">
    <source>
        <dbReference type="ARBA" id="ARBA00022490"/>
    </source>
</evidence>
<evidence type="ECO:0000256" key="17">
    <source>
        <dbReference type="ARBA" id="ARBA00024861"/>
    </source>
</evidence>
<sequence>MLRIAVQSKGRLFEDTMALFAEADIKLSTSKRTLLTQSSNFPIEVLFLRDDDIPQSVASGVADLGIVGENEFVERKEKADIIYRLGFSKCRLSLAVHKEEEYNGPSWFNGKKIATSYPGILQTYLDKQGINADIHVINGSVEIAPGIGLSDAIFDIVSSGSTLISNNLKEVEIVMKSEALLIGNPNLTPEKKEILEELLFRIEAVKAAEDKKYVLMNAPTDKVKDIIEVLPGVKSPTIMPLATEGWSSVHTVIDQKCFWEIIGKLKALGAQGILVLPIEKMIL</sequence>
<dbReference type="Pfam" id="PF01634">
    <property type="entry name" value="HisG"/>
    <property type="match status" value="1"/>
</dbReference>
<evidence type="ECO:0000256" key="12">
    <source>
        <dbReference type="ARBA" id="ARBA00022723"/>
    </source>
</evidence>
<dbReference type="GO" id="GO:0000105">
    <property type="term" value="P:L-histidine biosynthetic process"/>
    <property type="evidence" value="ECO:0007669"/>
    <property type="project" value="UniProtKB-UniRule"/>
</dbReference>
<protein>
    <recommendedName>
        <fullName evidence="7 18">ATP phosphoribosyltransferase</fullName>
        <shortName evidence="18">ATP-PRT</shortName>
        <shortName evidence="18">ATP-PRTase</shortName>
        <ecNumber evidence="6 18">2.4.2.17</ecNumber>
    </recommendedName>
</protein>
<dbReference type="FunFam" id="3.40.190.10:FF:000082">
    <property type="entry name" value="ATP phosphoribosyltransferase"/>
    <property type="match status" value="1"/>
</dbReference>
<dbReference type="InterPro" id="IPR018198">
    <property type="entry name" value="ATP_PRibTrfase_CS"/>
</dbReference>
<dbReference type="InterPro" id="IPR001348">
    <property type="entry name" value="ATP_PRibTrfase_HisG"/>
</dbReference>
<dbReference type="eggNOG" id="COG0040">
    <property type="taxonomic scope" value="Bacteria"/>
</dbReference>
<keyword evidence="16 18" id="KW-0368">Histidine biosynthesis</keyword>
<evidence type="ECO:0000256" key="10">
    <source>
        <dbReference type="ARBA" id="ARBA00022676"/>
    </source>
</evidence>
<dbReference type="InterPro" id="IPR020621">
    <property type="entry name" value="ATP-PRT_HisG_long"/>
</dbReference>
<dbReference type="HAMAP" id="MF_00079">
    <property type="entry name" value="HisG_Long"/>
    <property type="match status" value="1"/>
</dbReference>
<dbReference type="FunFam" id="3.30.70.120:FF:000002">
    <property type="entry name" value="ATP phosphoribosyltransferase"/>
    <property type="match status" value="1"/>
</dbReference>
<evidence type="ECO:0000256" key="15">
    <source>
        <dbReference type="ARBA" id="ARBA00022842"/>
    </source>
</evidence>
<dbReference type="Proteomes" id="UP000003146">
    <property type="component" value="Unassembled WGS sequence"/>
</dbReference>
<dbReference type="GO" id="GO:0000287">
    <property type="term" value="F:magnesium ion binding"/>
    <property type="evidence" value="ECO:0007669"/>
    <property type="project" value="UniProtKB-UniRule"/>
</dbReference>
<dbReference type="SUPFAM" id="SSF53850">
    <property type="entry name" value="Periplasmic binding protein-like II"/>
    <property type="match status" value="1"/>
</dbReference>
<dbReference type="RefSeq" id="WP_007569044.1">
    <property type="nucleotide sequence ID" value="NZ_DS981484.1"/>
</dbReference>
<dbReference type="Gene3D" id="3.30.70.120">
    <property type="match status" value="1"/>
</dbReference>
<dbReference type="GO" id="GO:0005524">
    <property type="term" value="F:ATP binding"/>
    <property type="evidence" value="ECO:0007669"/>
    <property type="project" value="UniProtKB-KW"/>
</dbReference>
<reference evidence="21 22" key="2">
    <citation type="submission" date="2008-04" db="EMBL/GenBank/DDBJ databases">
        <authorList>
            <person name="Fulton L."/>
            <person name="Clifton S."/>
            <person name="Fulton B."/>
            <person name="Xu J."/>
            <person name="Minx P."/>
            <person name="Pepin K.H."/>
            <person name="Johnson M."/>
            <person name="Thiruvilangam P."/>
            <person name="Bhonagiri V."/>
            <person name="Nash W.E."/>
            <person name="Mardis E.R."/>
            <person name="Wilson R.K."/>
        </authorList>
    </citation>
    <scope>NUCLEOTIDE SEQUENCE [LARGE SCALE GENOMIC DNA]</scope>
    <source>
        <strain evidence="21 22">DSM 17136</strain>
    </source>
</reference>
<proteinExistence type="inferred from homology"/>
<comment type="pathway">
    <text evidence="4 18">Amino-acid biosynthesis; L-histidine biosynthesis; L-histidine from 5-phospho-alpha-D-ribose 1-diphosphate: step 1/9.</text>
</comment>
<dbReference type="GO" id="GO:0005737">
    <property type="term" value="C:cytoplasm"/>
    <property type="evidence" value="ECO:0007669"/>
    <property type="project" value="UniProtKB-SubCell"/>
</dbReference>
<evidence type="ECO:0000256" key="18">
    <source>
        <dbReference type="HAMAP-Rule" id="MF_00079"/>
    </source>
</evidence>
<dbReference type="InterPro" id="IPR015867">
    <property type="entry name" value="N-reg_PII/ATP_PRibTrfase_C"/>
</dbReference>
<comment type="caution">
    <text evidence="21">The sequence shown here is derived from an EMBL/GenBank/DDBJ whole genome shotgun (WGS) entry which is preliminary data.</text>
</comment>
<comment type="cofactor">
    <cofactor evidence="2 18">
        <name>Mg(2+)</name>
        <dbReference type="ChEBI" id="CHEBI:18420"/>
    </cofactor>
</comment>
<dbReference type="PANTHER" id="PTHR21403">
    <property type="entry name" value="ATP PHOSPHORIBOSYLTRANSFERASE ATP-PRTASE"/>
    <property type="match status" value="1"/>
</dbReference>
<dbReference type="AlphaFoldDB" id="B3JHX2"/>
<dbReference type="InterPro" id="IPR013820">
    <property type="entry name" value="ATP_PRibTrfase_cat"/>
</dbReference>
<evidence type="ECO:0000313" key="21">
    <source>
        <dbReference type="EMBL" id="EDV01396.1"/>
    </source>
</evidence>
<name>B3JHX2_9BACT</name>
<dbReference type="CDD" id="cd13592">
    <property type="entry name" value="PBP2_HisGL2"/>
    <property type="match status" value="1"/>
</dbReference>